<accession>A0A8R2H5N0</accession>
<dbReference type="InterPro" id="IPR006652">
    <property type="entry name" value="Kelch_1"/>
</dbReference>
<dbReference type="AlphaFoldDB" id="A0A8R2H5N0"/>
<keyword evidence="6" id="KW-0009">Actin-binding</keyword>
<evidence type="ECO:0000256" key="5">
    <source>
        <dbReference type="ARBA" id="ARBA00022786"/>
    </source>
</evidence>
<dbReference type="KEGG" id="api:100163818"/>
<dbReference type="InterPro" id="IPR000210">
    <property type="entry name" value="BTB/POZ_dom"/>
</dbReference>
<dbReference type="GeneID" id="100163818"/>
<evidence type="ECO:0000256" key="3">
    <source>
        <dbReference type="ARBA" id="ARBA00022441"/>
    </source>
</evidence>
<comment type="function">
    <text evidence="7">Probable substrate-specific adapter of an E3 ubiquitin-protein ligase complex which mediates the ubiquitination and subsequent proteasomal degradation of target proteins. May have a role in synapse differentiation and growth.</text>
</comment>
<dbReference type="EnsemblMetazoa" id="XM_016805920.2">
    <property type="protein sequence ID" value="XP_016661409.1"/>
    <property type="gene ID" value="LOC100163818"/>
</dbReference>
<dbReference type="RefSeq" id="XP_016661409.1">
    <property type="nucleotide sequence ID" value="XM_016805920.1"/>
</dbReference>
<evidence type="ECO:0000259" key="8">
    <source>
        <dbReference type="PROSITE" id="PS50097"/>
    </source>
</evidence>
<dbReference type="PANTHER" id="PTHR24412">
    <property type="entry name" value="KELCH PROTEIN"/>
    <property type="match status" value="1"/>
</dbReference>
<evidence type="ECO:0000256" key="4">
    <source>
        <dbReference type="ARBA" id="ARBA00022737"/>
    </source>
</evidence>
<reference evidence="10" key="1">
    <citation type="submission" date="2010-06" db="EMBL/GenBank/DDBJ databases">
        <authorList>
            <person name="Jiang H."/>
            <person name="Abraham K."/>
            <person name="Ali S."/>
            <person name="Alsbrooks S.L."/>
            <person name="Anim B.N."/>
            <person name="Anosike U.S."/>
            <person name="Attaway T."/>
            <person name="Bandaranaike D.P."/>
            <person name="Battles P.K."/>
            <person name="Bell S.N."/>
            <person name="Bell A.V."/>
            <person name="Beltran B."/>
            <person name="Bickham C."/>
            <person name="Bustamante Y."/>
            <person name="Caleb T."/>
            <person name="Canada A."/>
            <person name="Cardenas V."/>
            <person name="Carter K."/>
            <person name="Chacko J."/>
            <person name="Chandrabose M.N."/>
            <person name="Chavez D."/>
            <person name="Chavez A."/>
            <person name="Chen L."/>
            <person name="Chu H.-S."/>
            <person name="Claassen K.J."/>
            <person name="Cockrell R."/>
            <person name="Collins M."/>
            <person name="Cooper J.A."/>
            <person name="Cree A."/>
            <person name="Curry S.M."/>
            <person name="Da Y."/>
            <person name="Dao M.D."/>
            <person name="Das B."/>
            <person name="Davila M.-L."/>
            <person name="Davy-Carroll L."/>
            <person name="Denson S."/>
            <person name="Dinh H."/>
            <person name="Ebong V.E."/>
            <person name="Edwards J.R."/>
            <person name="Egan A."/>
            <person name="El-Daye J."/>
            <person name="Escobedo L."/>
            <person name="Fernandez S."/>
            <person name="Fernando P.R."/>
            <person name="Flagg N."/>
            <person name="Forbes L.D."/>
            <person name="Fowler R.G."/>
            <person name="Fu Q."/>
            <person name="Gabisi R.A."/>
            <person name="Ganer J."/>
            <person name="Garbino Pronczuk A."/>
            <person name="Garcia R.M."/>
            <person name="Garner T."/>
            <person name="Garrett T.E."/>
            <person name="Gonzalez D.A."/>
            <person name="Hamid H."/>
            <person name="Hawkins E.S."/>
            <person name="Hirani K."/>
            <person name="Hogues M.E."/>
            <person name="Hollins B."/>
            <person name="Hsiao C.-H."/>
            <person name="Jabil R."/>
            <person name="James M.L."/>
            <person name="Jhangiani S.N."/>
            <person name="Johnson B."/>
            <person name="Johnson Q."/>
            <person name="Joshi V."/>
            <person name="Kalu J.B."/>
            <person name="Kam C."/>
            <person name="Kashfia A."/>
            <person name="Keebler J."/>
            <person name="Kisamo H."/>
            <person name="Kovar C.L."/>
            <person name="Lago L.A."/>
            <person name="Lai C.-Y."/>
            <person name="Laidlaw J."/>
            <person name="Lara F."/>
            <person name="Le T.-K."/>
            <person name="Lee S.L."/>
            <person name="Legall F.H."/>
            <person name="Lemon S.J."/>
            <person name="Lewis L.R."/>
            <person name="Li B."/>
            <person name="Liu Y."/>
            <person name="Liu Y.-S."/>
            <person name="Lopez J."/>
            <person name="Lozado R.J."/>
            <person name="Lu J."/>
            <person name="Madu R.C."/>
            <person name="Maheshwari M."/>
            <person name="Maheshwari R."/>
            <person name="Malloy K."/>
            <person name="Martinez E."/>
            <person name="Mathew T."/>
            <person name="Mercado I.C."/>
            <person name="Mercado C."/>
            <person name="Meyer B."/>
            <person name="Montgomery K."/>
            <person name="Morgan M.B."/>
            <person name="Munidasa M."/>
            <person name="Nazareth L.V."/>
            <person name="Nelson J."/>
            <person name="Ng B.M."/>
            <person name="Nguyen N.B."/>
            <person name="Nguyen P.Q."/>
            <person name="Nguyen T."/>
            <person name="Obregon M."/>
            <person name="Okwuonu G.O."/>
            <person name="Onwere C.G."/>
            <person name="Orozco G."/>
            <person name="Parra A."/>
            <person name="Patel S."/>
            <person name="Patil S."/>
            <person name="Perez A."/>
            <person name="Perez Y."/>
            <person name="Pham C."/>
            <person name="Primus E.L."/>
            <person name="Pu L.-L."/>
            <person name="Puazo M."/>
            <person name="Qin X."/>
            <person name="Quiroz J.B."/>
            <person name="Reese J."/>
            <person name="Richards S."/>
            <person name="Rives C.M."/>
            <person name="Robberts R."/>
            <person name="Ruiz S.J."/>
            <person name="Ruiz M.J."/>
            <person name="Santibanez J."/>
            <person name="Schneider B.W."/>
            <person name="Sisson I."/>
            <person name="Smith M."/>
            <person name="Sodergren E."/>
            <person name="Song X.-Z."/>
            <person name="Song B.B."/>
            <person name="Summersgill H."/>
            <person name="Thelus R."/>
            <person name="Thornton R.D."/>
            <person name="Trejos Z.Y."/>
            <person name="Usmani K."/>
            <person name="Vattathil S."/>
            <person name="Villasana D."/>
            <person name="Walker D.L."/>
            <person name="Wang S."/>
            <person name="Wang K."/>
            <person name="White C.S."/>
            <person name="Williams A.C."/>
            <person name="Williamson J."/>
            <person name="Wilson K."/>
            <person name="Woghiren I.O."/>
            <person name="Woodworth J.R."/>
            <person name="Worley K.C."/>
            <person name="Wright R.A."/>
            <person name="Wu W."/>
            <person name="Young L."/>
            <person name="Zhang L."/>
            <person name="Zhang J."/>
            <person name="Zhu Y."/>
            <person name="Muzny D.M."/>
            <person name="Weinstock G."/>
            <person name="Gibbs R.A."/>
        </authorList>
    </citation>
    <scope>NUCLEOTIDE SEQUENCE [LARGE SCALE GENOMIC DNA]</scope>
    <source>
        <strain evidence="10">LSR1</strain>
    </source>
</reference>
<dbReference type="InterPro" id="IPR011705">
    <property type="entry name" value="BACK"/>
</dbReference>
<evidence type="ECO:0000256" key="2">
    <source>
        <dbReference type="ARBA" id="ARBA00013699"/>
    </source>
</evidence>
<dbReference type="InterPro" id="IPR015915">
    <property type="entry name" value="Kelch-typ_b-propeller"/>
</dbReference>
<dbReference type="Proteomes" id="UP000007819">
    <property type="component" value="Chromosome A1"/>
</dbReference>
<dbReference type="SMART" id="SM00875">
    <property type="entry name" value="BACK"/>
    <property type="match status" value="1"/>
</dbReference>
<evidence type="ECO:0000256" key="6">
    <source>
        <dbReference type="ARBA" id="ARBA00023203"/>
    </source>
</evidence>
<protein>
    <recommendedName>
        <fullName evidence="2">Kelch-like protein diablo</fullName>
    </recommendedName>
</protein>
<dbReference type="EnsemblMetazoa" id="XM_016805918.2">
    <property type="protein sequence ID" value="XP_016661407.1"/>
    <property type="gene ID" value="LOC100163818"/>
</dbReference>
<evidence type="ECO:0000256" key="7">
    <source>
        <dbReference type="ARBA" id="ARBA00043912"/>
    </source>
</evidence>
<dbReference type="OrthoDB" id="45365at2759"/>
<dbReference type="Pfam" id="PF01344">
    <property type="entry name" value="Kelch_1"/>
    <property type="match status" value="4"/>
</dbReference>
<dbReference type="Gene3D" id="3.30.710.10">
    <property type="entry name" value="Potassium Channel Kv1.1, Chain A"/>
    <property type="match status" value="1"/>
</dbReference>
<dbReference type="GO" id="GO:0003779">
    <property type="term" value="F:actin binding"/>
    <property type="evidence" value="ECO:0007669"/>
    <property type="project" value="UniProtKB-KW"/>
</dbReference>
<evidence type="ECO:0000313" key="10">
    <source>
        <dbReference type="Proteomes" id="UP000007819"/>
    </source>
</evidence>
<dbReference type="Gene3D" id="2.120.10.80">
    <property type="entry name" value="Kelch-type beta propeller"/>
    <property type="match status" value="1"/>
</dbReference>
<comment type="pathway">
    <text evidence="1">Protein modification; protein ubiquitination.</text>
</comment>
<dbReference type="PIRSF" id="PIRSF037037">
    <property type="entry name" value="Kelch-like_protein_gigaxonin"/>
    <property type="match status" value="1"/>
</dbReference>
<dbReference type="PROSITE" id="PS50097">
    <property type="entry name" value="BTB"/>
    <property type="match status" value="1"/>
</dbReference>
<keyword evidence="10" id="KW-1185">Reference proteome</keyword>
<dbReference type="Pfam" id="PF00651">
    <property type="entry name" value="BTB"/>
    <property type="match status" value="1"/>
</dbReference>
<dbReference type="SUPFAM" id="SSF54695">
    <property type="entry name" value="POZ domain"/>
    <property type="match status" value="1"/>
</dbReference>
<dbReference type="SMART" id="SM00225">
    <property type="entry name" value="BTB"/>
    <property type="match status" value="1"/>
</dbReference>
<dbReference type="InterPro" id="IPR011333">
    <property type="entry name" value="SKP1/BTB/POZ_sf"/>
</dbReference>
<name>A0A8R2H5N0_ACYPI</name>
<keyword evidence="5" id="KW-0833">Ubl conjugation pathway</keyword>
<dbReference type="SMART" id="SM00612">
    <property type="entry name" value="Kelch"/>
    <property type="match status" value="5"/>
</dbReference>
<keyword evidence="3" id="KW-0880">Kelch repeat</keyword>
<feature type="domain" description="BTB" evidence="8">
    <location>
        <begin position="50"/>
        <end position="117"/>
    </location>
</feature>
<sequence>MDALQKSLCTIDLKQIMESSGREPTTFKNNSHSARILEDLQSLRKNQVLCDIKLKTDDNEIVYAHKNVLITACPYFRAMFSHFDESNKDLINIRELDSTIIQLLIEYIYTGEIIVTKENVQVLLQAANFLQLDFVTGACVEFLIQRLDPSNCIAIKAIADLYNCMELVSSSDAYIKKHFLEVVKGGDFLSLSPEDLIKLISCNDLVVPFEDKVFECVIKWVKHDLNLRKDFMPELMEHVRLPLLASTPHILNNVVEEPLLKNSPKCKDYVFEALRFNLHKSVEHFTIPQTIRCKPRQFGGSQKVILMFNWSNTLPKCYTEWYDPATKLRKNAPALNDCHLMAGFGVIRDQFVFAVGGVNLSSSKSVSMLDVSSQSPFWVPMVDMLVSRKLSGVGVLGDSIYAAGGSEGRKILKSVEVFDVTYQKWRMVSNMSITRSNLGVGVLNNKLYAVGGWSGSLRLKSAEFYDPGLDTWSPIADMSVSRNGVGIGVLDGVLYAIGGHTGSEVLKSVEAYKPSEGLWTSIADMHLCRLRPGVFAKDGLLYVVGGETEKSIVDTVEIYNKMTDTWTMETLSRCGIQIYGGVVVDRPPHFTSN</sequence>
<dbReference type="PANTHER" id="PTHR24412:SF466">
    <property type="entry name" value="RING CANAL KELCH PROTEIN"/>
    <property type="match status" value="1"/>
</dbReference>
<reference evidence="9" key="2">
    <citation type="submission" date="2022-06" db="UniProtKB">
        <authorList>
            <consortium name="EnsemblMetazoa"/>
        </authorList>
    </citation>
    <scope>IDENTIFICATION</scope>
</reference>
<dbReference type="SUPFAM" id="SSF117281">
    <property type="entry name" value="Kelch motif"/>
    <property type="match status" value="1"/>
</dbReference>
<keyword evidence="4" id="KW-0677">Repeat</keyword>
<dbReference type="Pfam" id="PF07707">
    <property type="entry name" value="BACK"/>
    <property type="match status" value="1"/>
</dbReference>
<evidence type="ECO:0000313" key="9">
    <source>
        <dbReference type="EnsemblMetazoa" id="XP_016661407.1"/>
    </source>
</evidence>
<dbReference type="RefSeq" id="XP_016661407.1">
    <property type="nucleotide sequence ID" value="XM_016805918.1"/>
</dbReference>
<dbReference type="InterPro" id="IPR017096">
    <property type="entry name" value="BTB-kelch_protein"/>
</dbReference>
<organism evidence="9 10">
    <name type="scientific">Acyrthosiphon pisum</name>
    <name type="common">Pea aphid</name>
    <dbReference type="NCBI Taxonomy" id="7029"/>
    <lineage>
        <taxon>Eukaryota</taxon>
        <taxon>Metazoa</taxon>
        <taxon>Ecdysozoa</taxon>
        <taxon>Arthropoda</taxon>
        <taxon>Hexapoda</taxon>
        <taxon>Insecta</taxon>
        <taxon>Pterygota</taxon>
        <taxon>Neoptera</taxon>
        <taxon>Paraneoptera</taxon>
        <taxon>Hemiptera</taxon>
        <taxon>Sternorrhyncha</taxon>
        <taxon>Aphidomorpha</taxon>
        <taxon>Aphidoidea</taxon>
        <taxon>Aphididae</taxon>
        <taxon>Macrosiphini</taxon>
        <taxon>Acyrthosiphon</taxon>
    </lineage>
</organism>
<proteinExistence type="predicted"/>
<evidence type="ECO:0000256" key="1">
    <source>
        <dbReference type="ARBA" id="ARBA00004906"/>
    </source>
</evidence>
<dbReference type="Gene3D" id="1.25.40.420">
    <property type="match status" value="1"/>
</dbReference>
<dbReference type="FunFam" id="1.25.40.420:FF:000001">
    <property type="entry name" value="Kelch-like family member 12"/>
    <property type="match status" value="1"/>
</dbReference>